<sequence>MDASRFIDHMADIGKADIGIEEKIMTWLQLLAGVRQSMLGQEMIRRYGRVVQGGPFKGMKLTLENPSTFHLMGFYETPLLPHLEELASRPYDHIINLGSSFGYYAVGMALRIPEADVVIYEIDDNIRQMCREMAALNNVEDRFDFRGAAEGSELEAFQDGRSLIICDIEGAEKTILDPQRYPALTGMDILVELHDCIDDSISAELTRRFEKTHDIIIAENDRMTIEYPPLFKELASIDQVIAAWDGRSGPTPWGIFTAR</sequence>
<evidence type="ECO:0000313" key="1">
    <source>
        <dbReference type="EMBL" id="RED52297.1"/>
    </source>
</evidence>
<dbReference type="EMBL" id="QRDW01000002">
    <property type="protein sequence ID" value="RED52297.1"/>
    <property type="molecule type" value="Genomic_DNA"/>
</dbReference>
<protein>
    <recommendedName>
        <fullName evidence="3">FkbM family methyltransferase</fullName>
    </recommendedName>
</protein>
<dbReference type="Proteomes" id="UP000256845">
    <property type="component" value="Unassembled WGS sequence"/>
</dbReference>
<accession>A0A3D9HS25</accession>
<evidence type="ECO:0000313" key="2">
    <source>
        <dbReference type="Proteomes" id="UP000256845"/>
    </source>
</evidence>
<keyword evidence="2" id="KW-1185">Reference proteome</keyword>
<dbReference type="RefSeq" id="WP_115935845.1">
    <property type="nucleotide sequence ID" value="NZ_QRDW01000002.1"/>
</dbReference>
<dbReference type="SUPFAM" id="SSF53335">
    <property type="entry name" value="S-adenosyl-L-methionine-dependent methyltransferases"/>
    <property type="match status" value="1"/>
</dbReference>
<organism evidence="1 2">
    <name type="scientific">Aestuariispira insulae</name>
    <dbReference type="NCBI Taxonomy" id="1461337"/>
    <lineage>
        <taxon>Bacteria</taxon>
        <taxon>Pseudomonadati</taxon>
        <taxon>Pseudomonadota</taxon>
        <taxon>Alphaproteobacteria</taxon>
        <taxon>Rhodospirillales</taxon>
        <taxon>Kiloniellaceae</taxon>
        <taxon>Aestuariispira</taxon>
    </lineage>
</organism>
<evidence type="ECO:0008006" key="3">
    <source>
        <dbReference type="Google" id="ProtNLM"/>
    </source>
</evidence>
<dbReference type="AlphaFoldDB" id="A0A3D9HS25"/>
<name>A0A3D9HS25_9PROT</name>
<gene>
    <name evidence="1" type="ORF">DFP90_102317</name>
</gene>
<comment type="caution">
    <text evidence="1">The sequence shown here is derived from an EMBL/GenBank/DDBJ whole genome shotgun (WGS) entry which is preliminary data.</text>
</comment>
<reference evidence="1 2" key="1">
    <citation type="submission" date="2018-07" db="EMBL/GenBank/DDBJ databases">
        <title>Genomic Encyclopedia of Type Strains, Phase III (KMG-III): the genomes of soil and plant-associated and newly described type strains.</title>
        <authorList>
            <person name="Whitman W."/>
        </authorList>
    </citation>
    <scope>NUCLEOTIDE SEQUENCE [LARGE SCALE GENOMIC DNA]</scope>
    <source>
        <strain evidence="1 2">CECT 8488</strain>
    </source>
</reference>
<dbReference type="InterPro" id="IPR029063">
    <property type="entry name" value="SAM-dependent_MTases_sf"/>
</dbReference>
<dbReference type="Gene3D" id="3.40.50.150">
    <property type="entry name" value="Vaccinia Virus protein VP39"/>
    <property type="match status" value="1"/>
</dbReference>
<dbReference type="OrthoDB" id="7343073at2"/>
<proteinExistence type="predicted"/>